<sequence>MPPESVTNFDVTGDRLDSPIQQTSGISVQQPLKTTVTASETSLIGHGVTLVSSQSIGQNKPTEIIPHGLVHSTVLNDATSTDTVITTSSAPVPTKTVRALTTAPAASVGLVKMQLVSSIVYKHFGESKELIRHLVPSS</sequence>
<evidence type="ECO:0000313" key="2">
    <source>
        <dbReference type="EMBL" id="VDN37463.1"/>
    </source>
</evidence>
<gene>
    <name evidence="2" type="ORF">GPUH_LOCUS21085</name>
</gene>
<dbReference type="EMBL" id="UYRT01091797">
    <property type="protein sequence ID" value="VDN37463.1"/>
    <property type="molecule type" value="Genomic_DNA"/>
</dbReference>
<protein>
    <submittedName>
        <fullName evidence="2">Uncharacterized protein</fullName>
    </submittedName>
</protein>
<proteinExistence type="predicted"/>
<dbReference type="AlphaFoldDB" id="A0A3P7NK49"/>
<dbReference type="Proteomes" id="UP000271098">
    <property type="component" value="Unassembled WGS sequence"/>
</dbReference>
<reference evidence="2 3" key="1">
    <citation type="submission" date="2018-11" db="EMBL/GenBank/DDBJ databases">
        <authorList>
            <consortium name="Pathogen Informatics"/>
        </authorList>
    </citation>
    <scope>NUCLEOTIDE SEQUENCE [LARGE SCALE GENOMIC DNA]</scope>
</reference>
<feature type="region of interest" description="Disordered" evidence="1">
    <location>
        <begin position="1"/>
        <end position="23"/>
    </location>
</feature>
<accession>A0A3P7NK49</accession>
<organism evidence="2 3">
    <name type="scientific">Gongylonema pulchrum</name>
    <dbReference type="NCBI Taxonomy" id="637853"/>
    <lineage>
        <taxon>Eukaryota</taxon>
        <taxon>Metazoa</taxon>
        <taxon>Ecdysozoa</taxon>
        <taxon>Nematoda</taxon>
        <taxon>Chromadorea</taxon>
        <taxon>Rhabditida</taxon>
        <taxon>Spirurina</taxon>
        <taxon>Spiruromorpha</taxon>
        <taxon>Spiruroidea</taxon>
        <taxon>Gongylonematidae</taxon>
        <taxon>Gongylonema</taxon>
    </lineage>
</organism>
<evidence type="ECO:0000256" key="1">
    <source>
        <dbReference type="SAM" id="MobiDB-lite"/>
    </source>
</evidence>
<evidence type="ECO:0000313" key="3">
    <source>
        <dbReference type="Proteomes" id="UP000271098"/>
    </source>
</evidence>
<name>A0A3P7NK49_9BILA</name>
<keyword evidence="3" id="KW-1185">Reference proteome</keyword>
<feature type="compositionally biased region" description="Polar residues" evidence="1">
    <location>
        <begin position="1"/>
        <end position="10"/>
    </location>
</feature>